<feature type="region of interest" description="Disordered" evidence="6">
    <location>
        <begin position="375"/>
        <end position="460"/>
    </location>
</feature>
<dbReference type="GO" id="GO:0000139">
    <property type="term" value="C:Golgi membrane"/>
    <property type="evidence" value="ECO:0007669"/>
    <property type="project" value="InterPro"/>
</dbReference>
<dbReference type="EMBL" id="JALJOS010000028">
    <property type="protein sequence ID" value="KAK9824805.1"/>
    <property type="molecule type" value="Genomic_DNA"/>
</dbReference>
<sequence length="460" mass="50025">MGNQALSTGFSIGGLLVFGTTTSLIAKIAYELEGEGLDGHQKFFRKPWAMATIMFLGMSFCLPFAYIEEMQARRKQRSTADLERDAAAAPLLGDADLELDAGKAGKMREILMLSIPTIFDLVATVLMNIGLLNVTASVYQMMRGAEMLFAALFTCVFLNRMLNKSHYLGILCCVVGICLVGLSSVLSGEGSATQKIAPSEMLIGMGLIIGSQAVQAAQVTFEDYFMSDLNIAPLKIVGYEGVFGFIFMAAFMLPLVQRLPGTDGDGLHEDSFDTWHMITHSRALPIVLLIDMFALLSYNFAGMCVTGSLGAVFRTVLETMRTLFVWLTDLLLWYTPLGFSTLGESWNRYSWLQALGFAVLVSGTLVYSRGEEKEEAKEVEEYEATETPGRPPLRRPSAGVGMAMPSPHGPRPRTSGMPISSPSPHHGFKSTMNIGSFAGGGSLRRSLQGSPRPTHFSSSH</sequence>
<feature type="transmembrane region" description="Helical" evidence="7">
    <location>
        <begin position="286"/>
        <end position="311"/>
    </location>
</feature>
<protein>
    <recommendedName>
        <fullName evidence="10">EamA domain-containing protein</fullName>
    </recommendedName>
</protein>
<feature type="transmembrane region" description="Helical" evidence="7">
    <location>
        <begin position="201"/>
        <end position="225"/>
    </location>
</feature>
<feature type="transmembrane region" description="Helical" evidence="7">
    <location>
        <begin position="138"/>
        <end position="158"/>
    </location>
</feature>
<evidence type="ECO:0000313" key="8">
    <source>
        <dbReference type="EMBL" id="KAK9824805.1"/>
    </source>
</evidence>
<dbReference type="SUPFAM" id="SSF103481">
    <property type="entry name" value="Multidrug resistance efflux transporter EmrE"/>
    <property type="match status" value="1"/>
</dbReference>
<dbReference type="Pfam" id="PF04142">
    <property type="entry name" value="Nuc_sug_transp"/>
    <property type="match status" value="1"/>
</dbReference>
<keyword evidence="9" id="KW-1185">Reference proteome</keyword>
<feature type="transmembrane region" description="Helical" evidence="7">
    <location>
        <begin position="349"/>
        <end position="367"/>
    </location>
</feature>
<feature type="transmembrane region" description="Helical" evidence="7">
    <location>
        <begin position="237"/>
        <end position="256"/>
    </location>
</feature>
<feature type="transmembrane region" description="Helical" evidence="7">
    <location>
        <begin position="323"/>
        <end position="343"/>
    </location>
</feature>
<evidence type="ECO:0000256" key="1">
    <source>
        <dbReference type="ARBA" id="ARBA00004141"/>
    </source>
</evidence>
<feature type="transmembrane region" description="Helical" evidence="7">
    <location>
        <begin position="7"/>
        <end position="28"/>
    </location>
</feature>
<feature type="transmembrane region" description="Helical" evidence="7">
    <location>
        <begin position="110"/>
        <end position="132"/>
    </location>
</feature>
<reference evidence="8 9" key="1">
    <citation type="journal article" date="2024" name="Nat. Commun.">
        <title>Phylogenomics reveals the evolutionary origins of lichenization in chlorophyte algae.</title>
        <authorList>
            <person name="Puginier C."/>
            <person name="Libourel C."/>
            <person name="Otte J."/>
            <person name="Skaloud P."/>
            <person name="Haon M."/>
            <person name="Grisel S."/>
            <person name="Petersen M."/>
            <person name="Berrin J.G."/>
            <person name="Delaux P.M."/>
            <person name="Dal Grande F."/>
            <person name="Keller J."/>
        </authorList>
    </citation>
    <scope>NUCLEOTIDE SEQUENCE [LARGE SCALE GENOMIC DNA]</scope>
    <source>
        <strain evidence="8 9">SAG 2145</strain>
    </source>
</reference>
<evidence type="ECO:0000256" key="6">
    <source>
        <dbReference type="SAM" id="MobiDB-lite"/>
    </source>
</evidence>
<accession>A0AAW1QTJ6</accession>
<proteinExistence type="inferred from homology"/>
<feature type="transmembrane region" description="Helical" evidence="7">
    <location>
        <begin position="48"/>
        <end position="67"/>
    </location>
</feature>
<dbReference type="InterPro" id="IPR007271">
    <property type="entry name" value="Nuc_sug_transpt"/>
</dbReference>
<organism evidence="8 9">
    <name type="scientific">Apatococcus lobatus</name>
    <dbReference type="NCBI Taxonomy" id="904363"/>
    <lineage>
        <taxon>Eukaryota</taxon>
        <taxon>Viridiplantae</taxon>
        <taxon>Chlorophyta</taxon>
        <taxon>core chlorophytes</taxon>
        <taxon>Trebouxiophyceae</taxon>
        <taxon>Chlorellales</taxon>
        <taxon>Chlorellaceae</taxon>
        <taxon>Apatococcus</taxon>
    </lineage>
</organism>
<dbReference type="PANTHER" id="PTHR13146">
    <property type="match status" value="1"/>
</dbReference>
<keyword evidence="3 7" id="KW-0812">Transmembrane</keyword>
<feature type="transmembrane region" description="Helical" evidence="7">
    <location>
        <begin position="167"/>
        <end position="186"/>
    </location>
</feature>
<evidence type="ECO:0000256" key="7">
    <source>
        <dbReference type="SAM" id="Phobius"/>
    </source>
</evidence>
<dbReference type="AlphaFoldDB" id="A0AAW1QTJ6"/>
<dbReference type="GO" id="GO:0015165">
    <property type="term" value="F:pyrimidine nucleotide-sugar transmembrane transporter activity"/>
    <property type="evidence" value="ECO:0007669"/>
    <property type="project" value="InterPro"/>
</dbReference>
<comment type="subcellular location">
    <subcellularLocation>
        <location evidence="1">Membrane</location>
        <topology evidence="1">Multi-pass membrane protein</topology>
    </subcellularLocation>
</comment>
<evidence type="ECO:0008006" key="10">
    <source>
        <dbReference type="Google" id="ProtNLM"/>
    </source>
</evidence>
<evidence type="ECO:0000256" key="4">
    <source>
        <dbReference type="ARBA" id="ARBA00022989"/>
    </source>
</evidence>
<keyword evidence="5 7" id="KW-0472">Membrane</keyword>
<evidence type="ECO:0000256" key="5">
    <source>
        <dbReference type="ARBA" id="ARBA00023136"/>
    </source>
</evidence>
<gene>
    <name evidence="8" type="ORF">WJX74_010300</name>
</gene>
<feature type="compositionally biased region" description="Low complexity" evidence="6">
    <location>
        <begin position="443"/>
        <end position="453"/>
    </location>
</feature>
<comment type="caution">
    <text evidence="8">The sequence shown here is derived from an EMBL/GenBank/DDBJ whole genome shotgun (WGS) entry which is preliminary data.</text>
</comment>
<evidence type="ECO:0000313" key="9">
    <source>
        <dbReference type="Proteomes" id="UP001438707"/>
    </source>
</evidence>
<comment type="similarity">
    <text evidence="2">Belongs to the nucleotide-sugar transporter family. CMP-Sialate:CMP antiporter (TC 2.A.7.12) subfamily.</text>
</comment>
<evidence type="ECO:0000256" key="3">
    <source>
        <dbReference type="ARBA" id="ARBA00022692"/>
    </source>
</evidence>
<dbReference type="PANTHER" id="PTHR13146:SF3">
    <property type="entry name" value="EAMA DOMAIN-CONTAINING PROTEIN"/>
    <property type="match status" value="1"/>
</dbReference>
<keyword evidence="4 7" id="KW-1133">Transmembrane helix</keyword>
<name>A0AAW1QTJ6_9CHLO</name>
<dbReference type="InterPro" id="IPR037185">
    <property type="entry name" value="EmrE-like"/>
</dbReference>
<dbReference type="Proteomes" id="UP001438707">
    <property type="component" value="Unassembled WGS sequence"/>
</dbReference>
<evidence type="ECO:0000256" key="2">
    <source>
        <dbReference type="ARBA" id="ARBA00006447"/>
    </source>
</evidence>